<evidence type="ECO:0000259" key="1">
    <source>
        <dbReference type="Pfam" id="PF00155"/>
    </source>
</evidence>
<name>A0A5J6VJY9_9VIRU</name>
<sequence length="371" mass="42570">MYYQTMIRYGQYVVPLARQCVNFKVGQPSPKLLPLNLIRHASITKFKENDPLLLQYGDIPGYSEFRHSLAKFLSTNYKREVPMDNLFVTSGISSALSLLCSLFLQPHDVIFVETPTYFLAKKIFQDHNIKCVGINMQSDGIDIQDLKEKLKQYNPKFMYMIPTAQNPTGITTSIDKRNQIIELSSMYGFKIIADEVYHMLTFPHIDAPPSMCELGKYNVISLGSFSKILAPALRLGWMEIPCKKTYACIKECGQLDSSGGMNPVISSLVHVLLDNNMQQEHLNDVKNILWCRAKVLIDAIEEYLVPLGCEYNIPQGGYFIFVKLPVHLDVQADVDYLQFGDWIRLSFSYYDEEELIEGVKRIHKHINEYHD</sequence>
<dbReference type="Gene3D" id="3.90.1150.10">
    <property type="entry name" value="Aspartate Aminotransferase, domain 1"/>
    <property type="match status" value="1"/>
</dbReference>
<dbReference type="CDD" id="cd00609">
    <property type="entry name" value="AAT_like"/>
    <property type="match status" value="1"/>
</dbReference>
<accession>A0A5J6VJY9</accession>
<reference evidence="2" key="1">
    <citation type="journal article" date="2019" name="Philos. Trans. R. Soc. Lond., B, Biol. Sci.">
        <title>Targeted metagenomic recovery of four divergent viruses reveals shared and distinctive characteristics of giant viruses of marine eukaryotes.</title>
        <authorList>
            <person name="Needham D.M."/>
            <person name="Poirier C."/>
            <person name="Hehenberger E."/>
            <person name="Jimenez V."/>
            <person name="Swalwell J.E."/>
            <person name="Santoro A.E."/>
            <person name="Worden A.Z."/>
        </authorList>
    </citation>
    <scope>NUCLEOTIDE SEQUENCE</scope>
    <source>
        <strain evidence="2">OPacV-662</strain>
    </source>
</reference>
<dbReference type="Pfam" id="PF00155">
    <property type="entry name" value="Aminotran_1_2"/>
    <property type="match status" value="1"/>
</dbReference>
<protein>
    <submittedName>
        <fullName evidence="2">Aminotransferase class I and II</fullName>
    </submittedName>
</protein>
<dbReference type="EMBL" id="MN448281">
    <property type="protein sequence ID" value="QFG74153.1"/>
    <property type="molecule type" value="Genomic_DNA"/>
</dbReference>
<organism evidence="2">
    <name type="scientific">Megaviridae environmental sample</name>
    <dbReference type="NCBI Taxonomy" id="1737588"/>
    <lineage>
        <taxon>Viruses</taxon>
        <taxon>Varidnaviria</taxon>
        <taxon>Bamfordvirae</taxon>
        <taxon>Nucleocytoviricota</taxon>
        <taxon>Megaviricetes</taxon>
        <taxon>Imitervirales</taxon>
        <taxon>Mimiviridae</taxon>
        <taxon>environmental samples</taxon>
    </lineage>
</organism>
<dbReference type="SUPFAM" id="SSF53383">
    <property type="entry name" value="PLP-dependent transferases"/>
    <property type="match status" value="1"/>
</dbReference>
<dbReference type="InterPro" id="IPR015422">
    <property type="entry name" value="PyrdxlP-dep_Trfase_small"/>
</dbReference>
<proteinExistence type="predicted"/>
<dbReference type="GO" id="GO:0030170">
    <property type="term" value="F:pyridoxal phosphate binding"/>
    <property type="evidence" value="ECO:0007669"/>
    <property type="project" value="InterPro"/>
</dbReference>
<dbReference type="InterPro" id="IPR004839">
    <property type="entry name" value="Aminotransferase_I/II_large"/>
</dbReference>
<dbReference type="GO" id="GO:0047536">
    <property type="term" value="F:2-aminoadipate transaminase activity"/>
    <property type="evidence" value="ECO:0007669"/>
    <property type="project" value="TreeGrafter"/>
</dbReference>
<dbReference type="PANTHER" id="PTHR42858:SF1">
    <property type="entry name" value="LD15494P"/>
    <property type="match status" value="1"/>
</dbReference>
<dbReference type="InterPro" id="IPR015421">
    <property type="entry name" value="PyrdxlP-dep_Trfase_major"/>
</dbReference>
<keyword evidence="2" id="KW-0808">Transferase</keyword>
<feature type="domain" description="Aminotransferase class I/classII large" evidence="1">
    <location>
        <begin position="20"/>
        <end position="327"/>
    </location>
</feature>
<keyword evidence="2" id="KW-0032">Aminotransferase</keyword>
<dbReference type="InterPro" id="IPR015424">
    <property type="entry name" value="PyrdxlP-dep_Trfase"/>
</dbReference>
<dbReference type="Gene3D" id="3.40.640.10">
    <property type="entry name" value="Type I PLP-dependent aspartate aminotransferase-like (Major domain)"/>
    <property type="match status" value="1"/>
</dbReference>
<evidence type="ECO:0000313" key="2">
    <source>
        <dbReference type="EMBL" id="QFG74153.1"/>
    </source>
</evidence>
<dbReference type="PANTHER" id="PTHR42858">
    <property type="entry name" value="AMINOTRANSFERASE"/>
    <property type="match status" value="1"/>
</dbReference>